<dbReference type="GO" id="GO:0051607">
    <property type="term" value="P:defense response to virus"/>
    <property type="evidence" value="ECO:0007669"/>
    <property type="project" value="UniProtKB-KW"/>
</dbReference>
<keyword evidence="3" id="KW-0540">Nuclease</keyword>
<dbReference type="InterPro" id="IPR013412">
    <property type="entry name" value="CRISPR-assoc_RAMP_Csm3"/>
</dbReference>
<dbReference type="RefSeq" id="WP_089322327.1">
    <property type="nucleotide sequence ID" value="NZ_FZOB01000001.1"/>
</dbReference>
<evidence type="ECO:0000313" key="11">
    <source>
        <dbReference type="Proteomes" id="UP000198405"/>
    </source>
</evidence>
<dbReference type="InterPro" id="IPR052216">
    <property type="entry name" value="CRISPR_Csm3_endoribonuclease"/>
</dbReference>
<dbReference type="Proteomes" id="UP000198405">
    <property type="component" value="Unassembled WGS sequence"/>
</dbReference>
<dbReference type="EMBL" id="FZOB01000001">
    <property type="protein sequence ID" value="SNR62951.1"/>
    <property type="molecule type" value="Genomic_DNA"/>
</dbReference>
<evidence type="ECO:0000256" key="1">
    <source>
        <dbReference type="ARBA" id="ARBA00006342"/>
    </source>
</evidence>
<organism evidence="10 11">
    <name type="scientific">Desulfurobacterium atlanticum</name>
    <dbReference type="NCBI Taxonomy" id="240169"/>
    <lineage>
        <taxon>Bacteria</taxon>
        <taxon>Pseudomonadati</taxon>
        <taxon>Aquificota</taxon>
        <taxon>Aquificia</taxon>
        <taxon>Desulfurobacteriales</taxon>
        <taxon>Desulfurobacteriaceae</taxon>
        <taxon>Desulfurobacterium</taxon>
    </lineage>
</organism>
<evidence type="ECO:0000256" key="2">
    <source>
        <dbReference type="ARBA" id="ARBA00022150"/>
    </source>
</evidence>
<accession>A0A238XWP6</accession>
<dbReference type="AlphaFoldDB" id="A0A238XWP6"/>
<feature type="domain" description="CRISPR type III-associated protein" evidence="9">
    <location>
        <begin position="18"/>
        <end position="216"/>
    </location>
</feature>
<dbReference type="PANTHER" id="PTHR35579:SF3">
    <property type="entry name" value="CRISPR SYSTEM CMS ENDORIBONUCLEASE CSM3"/>
    <property type="match status" value="1"/>
</dbReference>
<evidence type="ECO:0000313" key="10">
    <source>
        <dbReference type="EMBL" id="SNR62951.1"/>
    </source>
</evidence>
<keyword evidence="4" id="KW-0255">Endonuclease</keyword>
<evidence type="ECO:0000256" key="4">
    <source>
        <dbReference type="ARBA" id="ARBA00022759"/>
    </source>
</evidence>
<dbReference type="PANTHER" id="PTHR35579">
    <property type="entry name" value="CRISPR SYSTEM CMS ENDORIBONUCLEASE CSM3"/>
    <property type="match status" value="1"/>
</dbReference>
<gene>
    <name evidence="10" type="ORF">SAMN06265340_101302</name>
</gene>
<dbReference type="InterPro" id="IPR005537">
    <property type="entry name" value="RAMP_III_fam"/>
</dbReference>
<evidence type="ECO:0000256" key="5">
    <source>
        <dbReference type="ARBA" id="ARBA00022801"/>
    </source>
</evidence>
<dbReference type="GO" id="GO:0003723">
    <property type="term" value="F:RNA binding"/>
    <property type="evidence" value="ECO:0007669"/>
    <property type="project" value="UniProtKB-KW"/>
</dbReference>
<keyword evidence="5" id="KW-0378">Hydrolase</keyword>
<comment type="similarity">
    <text evidence="1">Belongs to the CRISPR-associated Csm3 family.</text>
</comment>
<protein>
    <recommendedName>
        <fullName evidence="2">CRISPR system Cms endoribonuclease Csm3</fullName>
    </recommendedName>
    <alternativeName>
        <fullName evidence="8">CRISPR type III A-associated RAMP protein Csm3</fullName>
    </alternativeName>
</protein>
<evidence type="ECO:0000256" key="3">
    <source>
        <dbReference type="ARBA" id="ARBA00022722"/>
    </source>
</evidence>
<keyword evidence="6" id="KW-0694">RNA-binding</keyword>
<evidence type="ECO:0000256" key="8">
    <source>
        <dbReference type="ARBA" id="ARBA00033183"/>
    </source>
</evidence>
<reference evidence="11" key="1">
    <citation type="submission" date="2017-06" db="EMBL/GenBank/DDBJ databases">
        <authorList>
            <person name="Varghese N."/>
            <person name="Submissions S."/>
        </authorList>
    </citation>
    <scope>NUCLEOTIDE SEQUENCE [LARGE SCALE GENOMIC DNA]</scope>
    <source>
        <strain evidence="11">DSM 15668</strain>
    </source>
</reference>
<evidence type="ECO:0000259" key="9">
    <source>
        <dbReference type="Pfam" id="PF03787"/>
    </source>
</evidence>
<dbReference type="Pfam" id="PF03787">
    <property type="entry name" value="RAMPs"/>
    <property type="match status" value="1"/>
</dbReference>
<sequence length="254" mass="28900">MEEQRYHFYGNVLIPFRLEVVTGLHIGGSKEGFDIGGVDNPVIKLPFDVKVKSEFSGEEYVVPREFPYIPGSSLKGKIRSLLEWENNLVREDGSPTADPDSAVGKVFGIADSDREKRKKAGPVRLRVFDSYISKDSIENDFYTELKYENSINRITSEANPRPFERVPAGTVFEGRFLLKLFAREDVDFLNLIETGMKLLEDDYLGGGGSRGSGRVRFSDIRIVFRDKKFYKGECKEKIFTDFRNAIEEIKKTIG</sequence>
<keyword evidence="11" id="KW-1185">Reference proteome</keyword>
<keyword evidence="7" id="KW-0051">Antiviral defense</keyword>
<proteinExistence type="inferred from homology"/>
<dbReference type="GO" id="GO:0016787">
    <property type="term" value="F:hydrolase activity"/>
    <property type="evidence" value="ECO:0007669"/>
    <property type="project" value="UniProtKB-KW"/>
</dbReference>
<name>A0A238XWP6_9BACT</name>
<dbReference type="GO" id="GO:0004519">
    <property type="term" value="F:endonuclease activity"/>
    <property type="evidence" value="ECO:0007669"/>
    <property type="project" value="UniProtKB-KW"/>
</dbReference>
<dbReference type="OrthoDB" id="1063910at2"/>
<evidence type="ECO:0000256" key="6">
    <source>
        <dbReference type="ARBA" id="ARBA00022884"/>
    </source>
</evidence>
<evidence type="ECO:0000256" key="7">
    <source>
        <dbReference type="ARBA" id="ARBA00023118"/>
    </source>
</evidence>
<dbReference type="NCBIfam" id="TIGR02582">
    <property type="entry name" value="cas7_TM1809"/>
    <property type="match status" value="1"/>
</dbReference>